<comment type="caution">
    <text evidence="1">The sequence shown here is derived from an EMBL/GenBank/DDBJ whole genome shotgun (WGS) entry which is preliminary data.</text>
</comment>
<organism evidence="1 2">
    <name type="scientific">Lachnospira hominis</name>
    <name type="common">ex Liu et al. 2021</name>
    <dbReference type="NCBI Taxonomy" id="2763051"/>
    <lineage>
        <taxon>Bacteria</taxon>
        <taxon>Bacillati</taxon>
        <taxon>Bacillota</taxon>
        <taxon>Clostridia</taxon>
        <taxon>Lachnospirales</taxon>
        <taxon>Lachnospiraceae</taxon>
        <taxon>Lachnospira</taxon>
    </lineage>
</organism>
<dbReference type="Proteomes" id="UP000628463">
    <property type="component" value="Unassembled WGS sequence"/>
</dbReference>
<proteinExistence type="predicted"/>
<name>A0ABR7FYM2_9FIRM</name>
<dbReference type="EMBL" id="JACOPD010000001">
    <property type="protein sequence ID" value="MBC5679591.1"/>
    <property type="molecule type" value="Genomic_DNA"/>
</dbReference>
<evidence type="ECO:0008006" key="3">
    <source>
        <dbReference type="Google" id="ProtNLM"/>
    </source>
</evidence>
<protein>
    <recommendedName>
        <fullName evidence="3">Lipoprotein</fullName>
    </recommendedName>
</protein>
<gene>
    <name evidence="1" type="ORF">H8S01_01255</name>
</gene>
<reference evidence="1 2" key="1">
    <citation type="submission" date="2020-08" db="EMBL/GenBank/DDBJ databases">
        <title>Genome public.</title>
        <authorList>
            <person name="Liu C."/>
            <person name="Sun Q."/>
        </authorList>
    </citation>
    <scope>NUCLEOTIDE SEQUENCE [LARGE SCALE GENOMIC DNA]</scope>
    <source>
        <strain evidence="1 2">NSJ-43</strain>
    </source>
</reference>
<dbReference type="RefSeq" id="WP_186835881.1">
    <property type="nucleotide sequence ID" value="NZ_JACOPD010000001.1"/>
</dbReference>
<dbReference type="PROSITE" id="PS51257">
    <property type="entry name" value="PROKAR_LIPOPROTEIN"/>
    <property type="match status" value="1"/>
</dbReference>
<keyword evidence="2" id="KW-1185">Reference proteome</keyword>
<evidence type="ECO:0000313" key="2">
    <source>
        <dbReference type="Proteomes" id="UP000628463"/>
    </source>
</evidence>
<sequence length="254" mass="29810">MKRRFLIRGSCLVLAIGMILAGMGCEKRKRVPEDMTLGDEYLEKIVLASDVEERDFEEDGIRYHEFKTKKMIVTYPLIEKEVKSETEIRKESFSLRTDKSFFIGDRSFDYKKRTCWYKYVALPYVDRDDKMVKKEYSLYNAKGYIKQLGDSYQETIDKIGISEADDIFKVNGTDKQIIENGDTHRPIIVLFGDENSSATSYNDLNVKFCKELNKAVIRIDTTYTDGTAETKYYKIKTYNNNTFTHYTFYEVEFD</sequence>
<accession>A0ABR7FYM2</accession>
<evidence type="ECO:0000313" key="1">
    <source>
        <dbReference type="EMBL" id="MBC5679591.1"/>
    </source>
</evidence>